<reference evidence="1 2" key="1">
    <citation type="journal article" date="2014" name="Am. J. Bot.">
        <title>Genome assembly and annotation for red clover (Trifolium pratense; Fabaceae).</title>
        <authorList>
            <person name="Istvanek J."/>
            <person name="Jaros M."/>
            <person name="Krenek A."/>
            <person name="Repkova J."/>
        </authorList>
    </citation>
    <scope>NUCLEOTIDE SEQUENCE [LARGE SCALE GENOMIC DNA]</scope>
    <source>
        <strain evidence="2">cv. Tatra</strain>
        <tissue evidence="1">Young leaves</tissue>
    </source>
</reference>
<organism evidence="1 2">
    <name type="scientific">Trifolium pratense</name>
    <name type="common">Red clover</name>
    <dbReference type="NCBI Taxonomy" id="57577"/>
    <lineage>
        <taxon>Eukaryota</taxon>
        <taxon>Viridiplantae</taxon>
        <taxon>Streptophyta</taxon>
        <taxon>Embryophyta</taxon>
        <taxon>Tracheophyta</taxon>
        <taxon>Spermatophyta</taxon>
        <taxon>Magnoliopsida</taxon>
        <taxon>eudicotyledons</taxon>
        <taxon>Gunneridae</taxon>
        <taxon>Pentapetalae</taxon>
        <taxon>rosids</taxon>
        <taxon>fabids</taxon>
        <taxon>Fabales</taxon>
        <taxon>Fabaceae</taxon>
        <taxon>Papilionoideae</taxon>
        <taxon>50 kb inversion clade</taxon>
        <taxon>NPAAA clade</taxon>
        <taxon>Hologalegina</taxon>
        <taxon>IRL clade</taxon>
        <taxon>Trifolieae</taxon>
        <taxon>Trifolium</taxon>
    </lineage>
</organism>
<proteinExistence type="predicted"/>
<dbReference type="AlphaFoldDB" id="A0A2K3M3W9"/>
<dbReference type="STRING" id="57577.A0A2K3M3W9"/>
<protein>
    <submittedName>
        <fullName evidence="1">Lysine-specific demethylase 5D</fullName>
    </submittedName>
</protein>
<dbReference type="ExpressionAtlas" id="A0A2K3M3W9">
    <property type="expression patterns" value="baseline"/>
</dbReference>
<comment type="caution">
    <text evidence="1">The sequence shown here is derived from an EMBL/GenBank/DDBJ whole genome shotgun (WGS) entry which is preliminary data.</text>
</comment>
<sequence length="179" mass="20143">MDSYHLQCIGLTAKDTGLGDYKCSYCEILKGKSQYSNGSSLLRFEKHIELNILVKLLSDAEHLCFGIDERDLLNQLIEKGFACKSALREIVNLSSAYASKVAGVYDQGGNCDLELALARYLWKSQVNILLSSEQKPTVEQIQKHLKEGMSMEISPKDHYMLKLTNVNCLGLHWVELAKK</sequence>
<keyword evidence="1" id="KW-0489">Methyltransferase</keyword>
<name>A0A2K3M3W9_TRIPR</name>
<evidence type="ECO:0000313" key="2">
    <source>
        <dbReference type="Proteomes" id="UP000236291"/>
    </source>
</evidence>
<accession>A0A2K3M3W9</accession>
<feature type="non-terminal residue" evidence="1">
    <location>
        <position position="179"/>
    </location>
</feature>
<gene>
    <name evidence="1" type="ORF">L195_g041550</name>
</gene>
<dbReference type="Proteomes" id="UP000236291">
    <property type="component" value="Unassembled WGS sequence"/>
</dbReference>
<keyword evidence="1" id="KW-0808">Transferase</keyword>
<dbReference type="EMBL" id="ASHM01048828">
    <property type="protein sequence ID" value="PNX85481.1"/>
    <property type="molecule type" value="Genomic_DNA"/>
</dbReference>
<dbReference type="GO" id="GO:0008168">
    <property type="term" value="F:methyltransferase activity"/>
    <property type="evidence" value="ECO:0007669"/>
    <property type="project" value="UniProtKB-KW"/>
</dbReference>
<evidence type="ECO:0000313" key="1">
    <source>
        <dbReference type="EMBL" id="PNX85481.1"/>
    </source>
</evidence>
<dbReference type="GO" id="GO:0032259">
    <property type="term" value="P:methylation"/>
    <property type="evidence" value="ECO:0007669"/>
    <property type="project" value="UniProtKB-KW"/>
</dbReference>
<reference evidence="1 2" key="2">
    <citation type="journal article" date="2017" name="Front. Plant Sci.">
        <title>Gene Classification and Mining of Molecular Markers Useful in Red Clover (Trifolium pratense) Breeding.</title>
        <authorList>
            <person name="Istvanek J."/>
            <person name="Dluhosova J."/>
            <person name="Dluhos P."/>
            <person name="Patkova L."/>
            <person name="Nedelnik J."/>
            <person name="Repkova J."/>
        </authorList>
    </citation>
    <scope>NUCLEOTIDE SEQUENCE [LARGE SCALE GENOMIC DNA]</scope>
    <source>
        <strain evidence="2">cv. Tatra</strain>
        <tissue evidence="1">Young leaves</tissue>
    </source>
</reference>